<feature type="region of interest" description="Disordered" evidence="1">
    <location>
        <begin position="1"/>
        <end position="70"/>
    </location>
</feature>
<dbReference type="EMBL" id="JAWQEG010001567">
    <property type="protein sequence ID" value="KAK3878281.1"/>
    <property type="molecule type" value="Genomic_DNA"/>
</dbReference>
<gene>
    <name evidence="2" type="ORF">Pcinc_017101</name>
</gene>
<name>A0AAE1FRG5_PETCI</name>
<dbReference type="AlphaFoldDB" id="A0AAE1FRG5"/>
<accession>A0AAE1FRG5</accession>
<protein>
    <submittedName>
        <fullName evidence="2">Uncharacterized protein</fullName>
    </submittedName>
</protein>
<feature type="compositionally biased region" description="Basic and acidic residues" evidence="1">
    <location>
        <begin position="42"/>
        <end position="54"/>
    </location>
</feature>
<sequence>MKETEQGRNGTGKGETEDRVERVRSLLYPFHSRTEWNGYTTERGRSGTDLKQDEMSGTITGQDEDGMEQI</sequence>
<keyword evidence="3" id="KW-1185">Reference proteome</keyword>
<reference evidence="2" key="1">
    <citation type="submission" date="2023-10" db="EMBL/GenBank/DDBJ databases">
        <title>Genome assemblies of two species of porcelain crab, Petrolisthes cinctipes and Petrolisthes manimaculis (Anomura: Porcellanidae).</title>
        <authorList>
            <person name="Angst P."/>
        </authorList>
    </citation>
    <scope>NUCLEOTIDE SEQUENCE</scope>
    <source>
        <strain evidence="2">PB745_01</strain>
        <tissue evidence="2">Gill</tissue>
    </source>
</reference>
<dbReference type="Proteomes" id="UP001286313">
    <property type="component" value="Unassembled WGS sequence"/>
</dbReference>
<proteinExistence type="predicted"/>
<comment type="caution">
    <text evidence="2">The sequence shown here is derived from an EMBL/GenBank/DDBJ whole genome shotgun (WGS) entry which is preliminary data.</text>
</comment>
<feature type="compositionally biased region" description="Basic and acidic residues" evidence="1">
    <location>
        <begin position="14"/>
        <end position="24"/>
    </location>
</feature>
<organism evidence="2 3">
    <name type="scientific">Petrolisthes cinctipes</name>
    <name type="common">Flat porcelain crab</name>
    <dbReference type="NCBI Taxonomy" id="88211"/>
    <lineage>
        <taxon>Eukaryota</taxon>
        <taxon>Metazoa</taxon>
        <taxon>Ecdysozoa</taxon>
        <taxon>Arthropoda</taxon>
        <taxon>Crustacea</taxon>
        <taxon>Multicrustacea</taxon>
        <taxon>Malacostraca</taxon>
        <taxon>Eumalacostraca</taxon>
        <taxon>Eucarida</taxon>
        <taxon>Decapoda</taxon>
        <taxon>Pleocyemata</taxon>
        <taxon>Anomura</taxon>
        <taxon>Galatheoidea</taxon>
        <taxon>Porcellanidae</taxon>
        <taxon>Petrolisthes</taxon>
    </lineage>
</organism>
<evidence type="ECO:0000256" key="1">
    <source>
        <dbReference type="SAM" id="MobiDB-lite"/>
    </source>
</evidence>
<evidence type="ECO:0000313" key="3">
    <source>
        <dbReference type="Proteomes" id="UP001286313"/>
    </source>
</evidence>
<evidence type="ECO:0000313" key="2">
    <source>
        <dbReference type="EMBL" id="KAK3878281.1"/>
    </source>
</evidence>